<proteinExistence type="predicted"/>
<protein>
    <recommendedName>
        <fullName evidence="4">Lipoprotein</fullName>
    </recommendedName>
</protein>
<evidence type="ECO:0000256" key="1">
    <source>
        <dbReference type="SAM" id="SignalP"/>
    </source>
</evidence>
<comment type="caution">
    <text evidence="2">The sequence shown here is derived from an EMBL/GenBank/DDBJ whole genome shotgun (WGS) entry which is preliminary data.</text>
</comment>
<gene>
    <name evidence="2" type="ORF">ACFSCX_11595</name>
</gene>
<sequence>MFFLKKNMFFTLLLVLFFSGGCSSNTNEPIYSIDDAIESGDVIAEFFGEPIRSVYENEFKVENLEKIKDFMSGSINEFNISYFTNNGAFEKSKVMRIDNKFIFNKSNSILNSKGVYTCDNYDISTIGFSLTGCESDTGEDSWEVVVVPLNITMYREAHFK</sequence>
<feature type="chain" id="PRO_5045497717" description="Lipoprotein" evidence="1">
    <location>
        <begin position="25"/>
        <end position="160"/>
    </location>
</feature>
<organism evidence="2 3">
    <name type="scientific">Bacillus salitolerans</name>
    <dbReference type="NCBI Taxonomy" id="1437434"/>
    <lineage>
        <taxon>Bacteria</taxon>
        <taxon>Bacillati</taxon>
        <taxon>Bacillota</taxon>
        <taxon>Bacilli</taxon>
        <taxon>Bacillales</taxon>
        <taxon>Bacillaceae</taxon>
        <taxon>Bacillus</taxon>
    </lineage>
</organism>
<evidence type="ECO:0000313" key="3">
    <source>
        <dbReference type="Proteomes" id="UP001597214"/>
    </source>
</evidence>
<dbReference type="Proteomes" id="UP001597214">
    <property type="component" value="Unassembled WGS sequence"/>
</dbReference>
<keyword evidence="3" id="KW-1185">Reference proteome</keyword>
<accession>A0ABW4LPT8</accession>
<evidence type="ECO:0000313" key="2">
    <source>
        <dbReference type="EMBL" id="MFD1737195.1"/>
    </source>
</evidence>
<dbReference type="PROSITE" id="PS51257">
    <property type="entry name" value="PROKAR_LIPOPROTEIN"/>
    <property type="match status" value="1"/>
</dbReference>
<keyword evidence="1" id="KW-0732">Signal</keyword>
<evidence type="ECO:0008006" key="4">
    <source>
        <dbReference type="Google" id="ProtNLM"/>
    </source>
</evidence>
<feature type="signal peptide" evidence="1">
    <location>
        <begin position="1"/>
        <end position="24"/>
    </location>
</feature>
<name>A0ABW4LPT8_9BACI</name>
<reference evidence="3" key="1">
    <citation type="journal article" date="2019" name="Int. J. Syst. Evol. Microbiol.">
        <title>The Global Catalogue of Microorganisms (GCM) 10K type strain sequencing project: providing services to taxonomists for standard genome sequencing and annotation.</title>
        <authorList>
            <consortium name="The Broad Institute Genomics Platform"/>
            <consortium name="The Broad Institute Genome Sequencing Center for Infectious Disease"/>
            <person name="Wu L."/>
            <person name="Ma J."/>
        </authorList>
    </citation>
    <scope>NUCLEOTIDE SEQUENCE [LARGE SCALE GENOMIC DNA]</scope>
    <source>
        <strain evidence="3">CCUG 49339</strain>
    </source>
</reference>
<dbReference type="EMBL" id="JBHUEM010000019">
    <property type="protein sequence ID" value="MFD1737195.1"/>
    <property type="molecule type" value="Genomic_DNA"/>
</dbReference>